<feature type="region of interest" description="Disordered" evidence="1">
    <location>
        <begin position="833"/>
        <end position="861"/>
    </location>
</feature>
<evidence type="ECO:0000256" key="1">
    <source>
        <dbReference type="SAM" id="MobiDB-lite"/>
    </source>
</evidence>
<sequence>MRATGAAAGVIVLAASLGVGTLSDVALAAEPSAVGEVVVPAAARAVPRATQVLNAGQTGFLWIQEGDDRLLWTEYASGTTTELPQRLSATVEYDPYDGYFRFLQRSFQSFQVADTHTDTIALYYAEPAPHVTLTTGGQTRTVEIPAGQQYQRVFGETVVTNDAGGAWHLLTDGADRVVAGLPDGAADFSVEDGDATDMILRYRSAGATHFSIVKIAAATASGLPDRWDGSDDDSDVSGFRLTPVSLLRLRTGRYSVDVYDRSDLSATPRTVDNGSMAVYNNVLGLTGSTLLAVEPAHASSGDHRGRELWALPVDKPHASMSLVMNPAAGELTQLPDGSVLVAGAAKYLAEGDLDWGFYRVAQAADGTVTRTRVAPIAPAPARVYGLSLGSGILTRATSGTYFHPGDQYGTYQSTWLSTGAGREIVKSSVDGYVTGSDGFCSTSDGPRCVRMYADGTGFHGRQNATYYSALTMLLANGSAATQGPSVATKLSSPWLTDLSGRWGVVRSGTGGSPYVVEFPGVSAARSTRQNSVATAVWGTTVWNGAENGQVSSSTGEGFTTGGNCTPEGLQAVGRFVYYSCSYHGGVYDRVTKSVTPAPDRDVLLGDGYLVQSTDADGLELVNLVDRTERTLVPATQLGSGTRAGYDWTVDRFGGGVAYADATERVHVLDTGVPASALTAIDSVTGTGQATWWLSKPAGSWQLTLHNAAGATIRTLTGSEARGQLTASWTETDVAGWTLTAQPADGQGPALSLSGGTPPQVVLPALKATRTPTISGTVAVGNTLRATVGAWTPQPAGYAYRWTANGVTIRGAAGASLPVTSALLGKRLSVTVTATRGGHPSGTTTSAATTAVAKGKAPRATTRPKITGTAKAGRQVRVSAGAWSPKPNSYRYEWRINGKLVDTGTTLKLTRSMGGKKLTVTVIARKIGYVDGRSAGKTVVVKR</sequence>
<reference evidence="3" key="1">
    <citation type="submission" date="2021-01" db="EMBL/GenBank/DDBJ databases">
        <title>Whole genome shotgun sequence of Actinoplanes cyaneus NBRC 14990.</title>
        <authorList>
            <person name="Komaki H."/>
            <person name="Tamura T."/>
        </authorList>
    </citation>
    <scope>NUCLEOTIDE SEQUENCE</scope>
    <source>
        <strain evidence="3">NBRC 14990</strain>
    </source>
</reference>
<proteinExistence type="predicted"/>
<feature type="signal peptide" evidence="2">
    <location>
        <begin position="1"/>
        <end position="28"/>
    </location>
</feature>
<organism evidence="3 4">
    <name type="scientific">Actinoplanes cyaneus</name>
    <dbReference type="NCBI Taxonomy" id="52696"/>
    <lineage>
        <taxon>Bacteria</taxon>
        <taxon>Bacillati</taxon>
        <taxon>Actinomycetota</taxon>
        <taxon>Actinomycetes</taxon>
        <taxon>Micromonosporales</taxon>
        <taxon>Micromonosporaceae</taxon>
        <taxon>Actinoplanes</taxon>
    </lineage>
</organism>
<dbReference type="Proteomes" id="UP000619479">
    <property type="component" value="Unassembled WGS sequence"/>
</dbReference>
<feature type="compositionally biased region" description="Low complexity" evidence="1">
    <location>
        <begin position="840"/>
        <end position="854"/>
    </location>
</feature>
<feature type="chain" id="PRO_5038057369" evidence="2">
    <location>
        <begin position="29"/>
        <end position="942"/>
    </location>
</feature>
<gene>
    <name evidence="3" type="ORF">Acy02nite_69050</name>
</gene>
<name>A0A919INR7_9ACTN</name>
<evidence type="ECO:0000256" key="2">
    <source>
        <dbReference type="SAM" id="SignalP"/>
    </source>
</evidence>
<dbReference type="EMBL" id="BOMH01000056">
    <property type="protein sequence ID" value="GID69024.1"/>
    <property type="molecule type" value="Genomic_DNA"/>
</dbReference>
<protein>
    <submittedName>
        <fullName evidence="3">Uncharacterized protein</fullName>
    </submittedName>
</protein>
<accession>A0A919INR7</accession>
<evidence type="ECO:0000313" key="3">
    <source>
        <dbReference type="EMBL" id="GID69024.1"/>
    </source>
</evidence>
<comment type="caution">
    <text evidence="3">The sequence shown here is derived from an EMBL/GenBank/DDBJ whole genome shotgun (WGS) entry which is preliminary data.</text>
</comment>
<keyword evidence="2" id="KW-0732">Signal</keyword>
<dbReference type="AlphaFoldDB" id="A0A919INR7"/>
<keyword evidence="4" id="KW-1185">Reference proteome</keyword>
<evidence type="ECO:0000313" key="4">
    <source>
        <dbReference type="Proteomes" id="UP000619479"/>
    </source>
</evidence>
<dbReference type="Gene3D" id="2.60.40.2700">
    <property type="match status" value="2"/>
</dbReference>